<dbReference type="Pfam" id="PF08352">
    <property type="entry name" value="oligo_HPY"/>
    <property type="match status" value="1"/>
</dbReference>
<feature type="domain" description="ABC transporter" evidence="5">
    <location>
        <begin position="6"/>
        <end position="255"/>
    </location>
</feature>
<evidence type="ECO:0000259" key="5">
    <source>
        <dbReference type="PROSITE" id="PS50893"/>
    </source>
</evidence>
<dbReference type="Pfam" id="PF00005">
    <property type="entry name" value="ABC_tran"/>
    <property type="match status" value="2"/>
</dbReference>
<keyword evidence="4 6" id="KW-0067">ATP-binding</keyword>
<gene>
    <name evidence="6" type="ORF">NBRC3257_3152</name>
</gene>
<dbReference type="PROSITE" id="PS50893">
    <property type="entry name" value="ABC_TRANSPORTER_2"/>
    <property type="match status" value="2"/>
</dbReference>
<dbReference type="InterPro" id="IPR050319">
    <property type="entry name" value="ABC_transp_ATP-bind"/>
</dbReference>
<name>A0ABQ0J101_GLUTH</name>
<evidence type="ECO:0000256" key="3">
    <source>
        <dbReference type="ARBA" id="ARBA00022741"/>
    </source>
</evidence>
<dbReference type="PROSITE" id="PS00211">
    <property type="entry name" value="ABC_TRANSPORTER_1"/>
    <property type="match status" value="1"/>
</dbReference>
<dbReference type="InterPro" id="IPR017871">
    <property type="entry name" value="ABC_transporter-like_CS"/>
</dbReference>
<feature type="domain" description="ABC transporter" evidence="5">
    <location>
        <begin position="280"/>
        <end position="531"/>
    </location>
</feature>
<dbReference type="GO" id="GO:0005524">
    <property type="term" value="F:ATP binding"/>
    <property type="evidence" value="ECO:0007669"/>
    <property type="project" value="UniProtKB-KW"/>
</dbReference>
<evidence type="ECO:0000256" key="2">
    <source>
        <dbReference type="ARBA" id="ARBA00022448"/>
    </source>
</evidence>
<keyword evidence="3" id="KW-0547">Nucleotide-binding</keyword>
<dbReference type="PANTHER" id="PTHR43776">
    <property type="entry name" value="TRANSPORT ATP-BINDING PROTEIN"/>
    <property type="match status" value="1"/>
</dbReference>
<evidence type="ECO:0000313" key="6">
    <source>
        <dbReference type="EMBL" id="GAD28153.1"/>
    </source>
</evidence>
<keyword evidence="2" id="KW-0813">Transport</keyword>
<dbReference type="Proteomes" id="UP000018209">
    <property type="component" value="Unassembled WGS sequence"/>
</dbReference>
<dbReference type="EMBL" id="BASM01000044">
    <property type="protein sequence ID" value="GAD28153.1"/>
    <property type="molecule type" value="Genomic_DNA"/>
</dbReference>
<protein>
    <submittedName>
        <fullName evidence="6">Oligopeptide transporter ATP-binding protein OppD</fullName>
    </submittedName>
</protein>
<sequence>MTGQELTVQNLSISFGGKQVVHDLSFQIRPGKILAMVGESGSGKSVTARSLVGLAGERAHITAESLKLGDRDLLKLDEKGWGTIRGQEIGFVLQDALTSLDPLRSIGQEIEEALTAHGQFRGWRNRLARRKRILELLENSAVSEPETRLQQRADELSGGLRQRALIASAIARNPGIVIADEPTTALDASAVSRVLNLLRDLRNAGHGILLISHDIEAVSQVADTLIVIKDGRIIEQGDTVQILQAPTQVYTRVLLNSIPGQWHKPQCSTVPQTKDVPPLLVVKDIVKFYPNTKGTSRLAVDHISFTVQRGRTLGILGESGSGKTTTARIVTGFLEPDEGSVWFDGKIWSGVCANTNRSVGERERRPYRPEMGIVYQDPFSSFDPRWTVQRILADALEASGVPHKELSDRITSLLELVRLTPDVSRRFPLHLSGGQRQRIAIARAIAGNPKLIVCDEPVSALDVSVQAQILELLKELQERLQVSYLFISHDLGVIKEISDDVVVMYDNKIVDCGKTNHVFKNPSHEFTKELFRGITY</sequence>
<comment type="subcellular location">
    <subcellularLocation>
        <location evidence="1">Cell inner membrane</location>
        <topology evidence="1">Peripheral membrane protein</topology>
    </subcellularLocation>
</comment>
<dbReference type="CDD" id="cd03257">
    <property type="entry name" value="ABC_NikE_OppD_transporters"/>
    <property type="match status" value="2"/>
</dbReference>
<dbReference type="SMART" id="SM00382">
    <property type="entry name" value="AAA"/>
    <property type="match status" value="2"/>
</dbReference>
<accession>A0ABQ0J101</accession>
<dbReference type="InterPro" id="IPR027417">
    <property type="entry name" value="P-loop_NTPase"/>
</dbReference>
<reference evidence="6 7" key="1">
    <citation type="submission" date="2013-08" db="EMBL/GenBank/DDBJ databases">
        <title>Gluconobacter thailandicus NBRC 3257 whole genome sequence.</title>
        <authorList>
            <person name="Matsutani M."/>
            <person name="Yakushi T."/>
            <person name="Matsushita K."/>
        </authorList>
    </citation>
    <scope>NUCLEOTIDE SEQUENCE [LARGE SCALE GENOMIC DNA]</scope>
    <source>
        <strain evidence="6 7">NBRC 3257</strain>
    </source>
</reference>
<comment type="caution">
    <text evidence="6">The sequence shown here is derived from an EMBL/GenBank/DDBJ whole genome shotgun (WGS) entry which is preliminary data.</text>
</comment>
<dbReference type="SUPFAM" id="SSF52540">
    <property type="entry name" value="P-loop containing nucleoside triphosphate hydrolases"/>
    <property type="match status" value="2"/>
</dbReference>
<dbReference type="InterPro" id="IPR013563">
    <property type="entry name" value="Oligopep_ABC_C"/>
</dbReference>
<evidence type="ECO:0000256" key="4">
    <source>
        <dbReference type="ARBA" id="ARBA00022840"/>
    </source>
</evidence>
<organism evidence="6 7">
    <name type="scientific">Gluconobacter thailandicus NBRC 3257</name>
    <dbReference type="NCBI Taxonomy" id="1381097"/>
    <lineage>
        <taxon>Bacteria</taxon>
        <taxon>Pseudomonadati</taxon>
        <taxon>Pseudomonadota</taxon>
        <taxon>Alphaproteobacteria</taxon>
        <taxon>Acetobacterales</taxon>
        <taxon>Acetobacteraceae</taxon>
        <taxon>Gluconobacter</taxon>
    </lineage>
</organism>
<keyword evidence="7" id="KW-1185">Reference proteome</keyword>
<evidence type="ECO:0000256" key="1">
    <source>
        <dbReference type="ARBA" id="ARBA00004417"/>
    </source>
</evidence>
<proteinExistence type="predicted"/>
<dbReference type="RefSeq" id="WP_007284409.1">
    <property type="nucleotide sequence ID" value="NZ_BASM01000044.1"/>
</dbReference>
<dbReference type="Gene3D" id="3.40.50.300">
    <property type="entry name" value="P-loop containing nucleotide triphosphate hydrolases"/>
    <property type="match status" value="2"/>
</dbReference>
<dbReference type="InterPro" id="IPR003593">
    <property type="entry name" value="AAA+_ATPase"/>
</dbReference>
<dbReference type="InterPro" id="IPR003439">
    <property type="entry name" value="ABC_transporter-like_ATP-bd"/>
</dbReference>
<evidence type="ECO:0000313" key="7">
    <source>
        <dbReference type="Proteomes" id="UP000018209"/>
    </source>
</evidence>